<dbReference type="SUPFAM" id="SSF63411">
    <property type="entry name" value="LuxS/MPP-like metallohydrolase"/>
    <property type="match status" value="2"/>
</dbReference>
<proteinExistence type="predicted"/>
<evidence type="ECO:0000259" key="1">
    <source>
        <dbReference type="Pfam" id="PF00675"/>
    </source>
</evidence>
<dbReference type="RefSeq" id="WP_109726840.1">
    <property type="nucleotide sequence ID" value="NZ_QGDI01000008.1"/>
</dbReference>
<dbReference type="Pfam" id="PF00675">
    <property type="entry name" value="Peptidase_M16"/>
    <property type="match status" value="1"/>
</dbReference>
<dbReference type="OrthoDB" id="9811314at2"/>
<comment type="caution">
    <text evidence="3">The sequence shown here is derived from an EMBL/GenBank/DDBJ whole genome shotgun (WGS) entry which is preliminary data.</text>
</comment>
<feature type="domain" description="Peptidase M16 N-terminal" evidence="1">
    <location>
        <begin position="65"/>
        <end position="177"/>
    </location>
</feature>
<dbReference type="AlphaFoldDB" id="A0A315XY89"/>
<dbReference type="Proteomes" id="UP000245720">
    <property type="component" value="Unassembled WGS sequence"/>
</dbReference>
<dbReference type="NCBIfam" id="NF047421">
    <property type="entry name" value="YfmH_fam"/>
    <property type="match status" value="1"/>
</dbReference>
<accession>A0A315XY89</accession>
<dbReference type="GO" id="GO:0046872">
    <property type="term" value="F:metal ion binding"/>
    <property type="evidence" value="ECO:0007669"/>
    <property type="project" value="InterPro"/>
</dbReference>
<dbReference type="Gene3D" id="3.30.830.10">
    <property type="entry name" value="Metalloenzyme, LuxS/M16 peptidase-like"/>
    <property type="match status" value="2"/>
</dbReference>
<reference evidence="3 4" key="1">
    <citation type="submission" date="2018-05" db="EMBL/GenBank/DDBJ databases">
        <title>The Hungate 1000. A catalogue of reference genomes from the rumen microbiome.</title>
        <authorList>
            <person name="Kelly W."/>
        </authorList>
    </citation>
    <scope>NUCLEOTIDE SEQUENCE [LARGE SCALE GENOMIC DNA]</scope>
    <source>
        <strain evidence="3 4">SAb67</strain>
    </source>
</reference>
<dbReference type="InterPro" id="IPR011249">
    <property type="entry name" value="Metalloenz_LuxS/M16"/>
</dbReference>
<gene>
    <name evidence="3" type="ORF">IE37_02076</name>
</gene>
<name>A0A315XY89_RUMFL</name>
<feature type="domain" description="Peptidase M16 C-terminal" evidence="2">
    <location>
        <begin position="184"/>
        <end position="358"/>
    </location>
</feature>
<evidence type="ECO:0000313" key="4">
    <source>
        <dbReference type="Proteomes" id="UP000245720"/>
    </source>
</evidence>
<dbReference type="PANTHER" id="PTHR11851">
    <property type="entry name" value="METALLOPROTEASE"/>
    <property type="match status" value="1"/>
</dbReference>
<evidence type="ECO:0000313" key="3">
    <source>
        <dbReference type="EMBL" id="PWJ11813.1"/>
    </source>
</evidence>
<protein>
    <submittedName>
        <fullName evidence="3">Putative Zn-dependent peptidase</fullName>
    </submittedName>
</protein>
<dbReference type="Pfam" id="PF05193">
    <property type="entry name" value="Peptidase_M16_C"/>
    <property type="match status" value="1"/>
</dbReference>
<dbReference type="PANTHER" id="PTHR11851:SF134">
    <property type="entry name" value="ZINC-DEPENDENT PROTEASE"/>
    <property type="match status" value="1"/>
</dbReference>
<dbReference type="EMBL" id="QGDI01000008">
    <property type="protein sequence ID" value="PWJ11813.1"/>
    <property type="molecule type" value="Genomic_DNA"/>
</dbReference>
<dbReference type="InterPro" id="IPR050361">
    <property type="entry name" value="MPP/UQCRC_Complex"/>
</dbReference>
<dbReference type="STRING" id="1265.SAMN02910280_2455"/>
<sequence>MEKEILTSSRTGDSCIHVKHSSGLDVYICEMNGFSSIEALIGTKYGSVNNIFKNAADSDYTTVPEGIAHFLEHKLFENEDCGVFELYARTGASCNAFTSFDKTCYLFSCSKNYEENLKILLDFVQKPYFTKENVDKEMGIIGQEIKMTNDNPEWRVFFNMLRGMYHAHPIKIDIAGTVESIAQIDADLLYKCYDAFYNLNNMVLSIAGNISADKVLEICDQCLKPSADKGLETVFPEEPAEIVTSEVTEKLPIGASIFQLGYKCTPSEGAQRLKDVAAASTAAALLTDPALPMCERLLNEETINSTFDGEVFYGSDYFTVFFSGESDRPHEVREALIAEIDRLITEGIREKDFQRIKKTAYGAMIRGLNNVEAVSNLMLSAHMDGTGPYDAIEVLSDLTCADVIDYMRREMRPDRSVLSIIEKEA</sequence>
<organism evidence="3 4">
    <name type="scientific">Ruminococcus flavefaciens</name>
    <dbReference type="NCBI Taxonomy" id="1265"/>
    <lineage>
        <taxon>Bacteria</taxon>
        <taxon>Bacillati</taxon>
        <taxon>Bacillota</taxon>
        <taxon>Clostridia</taxon>
        <taxon>Eubacteriales</taxon>
        <taxon>Oscillospiraceae</taxon>
        <taxon>Ruminococcus</taxon>
    </lineage>
</organism>
<evidence type="ECO:0000259" key="2">
    <source>
        <dbReference type="Pfam" id="PF05193"/>
    </source>
</evidence>
<dbReference type="InterPro" id="IPR011765">
    <property type="entry name" value="Pept_M16_N"/>
</dbReference>
<dbReference type="InterPro" id="IPR007863">
    <property type="entry name" value="Peptidase_M16_C"/>
</dbReference>